<sequence>MLHIMCQHTQSPSALYKKTTRIRREVWDHRVSSSLILIMFFLFEQRRHLIAQESQSGIHTTEEWHEDRLRAFPPL</sequence>
<evidence type="ECO:0000313" key="2">
    <source>
        <dbReference type="WBParaSite" id="Hba_02581"/>
    </source>
</evidence>
<evidence type="ECO:0000313" key="1">
    <source>
        <dbReference type="Proteomes" id="UP000095283"/>
    </source>
</evidence>
<protein>
    <submittedName>
        <fullName evidence="2">Ovule protein</fullName>
    </submittedName>
</protein>
<organism evidence="1 2">
    <name type="scientific">Heterorhabditis bacteriophora</name>
    <name type="common">Entomopathogenic nematode worm</name>
    <dbReference type="NCBI Taxonomy" id="37862"/>
    <lineage>
        <taxon>Eukaryota</taxon>
        <taxon>Metazoa</taxon>
        <taxon>Ecdysozoa</taxon>
        <taxon>Nematoda</taxon>
        <taxon>Chromadorea</taxon>
        <taxon>Rhabditida</taxon>
        <taxon>Rhabditina</taxon>
        <taxon>Rhabditomorpha</taxon>
        <taxon>Strongyloidea</taxon>
        <taxon>Heterorhabditidae</taxon>
        <taxon>Heterorhabditis</taxon>
    </lineage>
</organism>
<accession>A0A1I7WD05</accession>
<dbReference type="AlphaFoldDB" id="A0A1I7WD05"/>
<keyword evidence="1" id="KW-1185">Reference proteome</keyword>
<proteinExistence type="predicted"/>
<dbReference type="Proteomes" id="UP000095283">
    <property type="component" value="Unplaced"/>
</dbReference>
<reference evidence="2" key="1">
    <citation type="submission" date="2016-11" db="UniProtKB">
        <authorList>
            <consortium name="WormBaseParasite"/>
        </authorList>
    </citation>
    <scope>IDENTIFICATION</scope>
</reference>
<dbReference type="WBParaSite" id="Hba_02581">
    <property type="protein sequence ID" value="Hba_02581"/>
    <property type="gene ID" value="Hba_02581"/>
</dbReference>
<name>A0A1I7WD05_HETBA</name>